<keyword evidence="3" id="KW-1133">Transmembrane helix</keyword>
<keyword evidence="7" id="KW-1185">Reference proteome</keyword>
<evidence type="ECO:0000256" key="3">
    <source>
        <dbReference type="ARBA" id="ARBA00022989"/>
    </source>
</evidence>
<dbReference type="InterPro" id="IPR002810">
    <property type="entry name" value="NfeD-like_C"/>
</dbReference>
<gene>
    <name evidence="6" type="ORF">VPK24_17125</name>
</gene>
<evidence type="ECO:0000313" key="7">
    <source>
        <dbReference type="Proteomes" id="UP001604335"/>
    </source>
</evidence>
<comment type="caution">
    <text evidence="6">The sequence shown here is derived from an EMBL/GenBank/DDBJ whole genome shotgun (WGS) entry which is preliminary data.</text>
</comment>
<evidence type="ECO:0000313" key="6">
    <source>
        <dbReference type="EMBL" id="MFG3819371.1"/>
    </source>
</evidence>
<keyword evidence="4" id="KW-0472">Membrane</keyword>
<dbReference type="Gene3D" id="2.40.50.140">
    <property type="entry name" value="Nucleic acid-binding proteins"/>
    <property type="match status" value="1"/>
</dbReference>
<protein>
    <submittedName>
        <fullName evidence="6">NfeD family protein</fullName>
    </submittedName>
</protein>
<dbReference type="Pfam" id="PF01957">
    <property type="entry name" value="NfeD"/>
    <property type="match status" value="1"/>
</dbReference>
<organism evidence="6 7">
    <name type="scientific">Limnothrix redekei LRLZ20PSL1</name>
    <dbReference type="NCBI Taxonomy" id="3112953"/>
    <lineage>
        <taxon>Bacteria</taxon>
        <taxon>Bacillati</taxon>
        <taxon>Cyanobacteriota</taxon>
        <taxon>Cyanophyceae</taxon>
        <taxon>Pseudanabaenales</taxon>
        <taxon>Pseudanabaenaceae</taxon>
        <taxon>Limnothrix</taxon>
    </lineage>
</organism>
<dbReference type="PANTHER" id="PTHR33507:SF3">
    <property type="entry name" value="INNER MEMBRANE PROTEIN YBBJ"/>
    <property type="match status" value="1"/>
</dbReference>
<dbReference type="InterPro" id="IPR012340">
    <property type="entry name" value="NA-bd_OB-fold"/>
</dbReference>
<dbReference type="PANTHER" id="PTHR33507">
    <property type="entry name" value="INNER MEMBRANE PROTEIN YBBJ"/>
    <property type="match status" value="1"/>
</dbReference>
<keyword evidence="2" id="KW-0812">Transmembrane</keyword>
<accession>A0ABW7CE21</accession>
<evidence type="ECO:0000256" key="4">
    <source>
        <dbReference type="ARBA" id="ARBA00023136"/>
    </source>
</evidence>
<proteinExistence type="predicted"/>
<dbReference type="EMBL" id="JAZAQF010000089">
    <property type="protein sequence ID" value="MFG3819371.1"/>
    <property type="molecule type" value="Genomic_DNA"/>
</dbReference>
<dbReference type="RefSeq" id="WP_393015241.1">
    <property type="nucleotide sequence ID" value="NZ_JAZAQF010000089.1"/>
</dbReference>
<dbReference type="Proteomes" id="UP001604335">
    <property type="component" value="Unassembled WGS sequence"/>
</dbReference>
<evidence type="ECO:0000256" key="1">
    <source>
        <dbReference type="ARBA" id="ARBA00004141"/>
    </source>
</evidence>
<sequence length="147" mass="15788">MSLTTLWILLGAGLCLAELFVPTAFVAAVMGVSALVVALVSVVLPSAPLQVGLWLGLSVVMIRAAQQWLDRPAPKQHWDAIEGQTLTAIAPGQPGRVLYEGQSWAARCQDTSQAIAPQTPVYIVGRQGTTLWVLPIEHWPDNLEPEA</sequence>
<comment type="subcellular location">
    <subcellularLocation>
        <location evidence="1">Membrane</location>
        <topology evidence="1">Multi-pass membrane protein</topology>
    </subcellularLocation>
</comment>
<name>A0ABW7CE21_9CYAN</name>
<feature type="domain" description="NfeD-like C-terminal" evidence="5">
    <location>
        <begin position="79"/>
        <end position="133"/>
    </location>
</feature>
<dbReference type="InterPro" id="IPR052165">
    <property type="entry name" value="Membrane_assoc_protease"/>
</dbReference>
<reference evidence="7" key="1">
    <citation type="journal article" date="2024" name="Algal Res.">
        <title>Biochemical, toxicological and genomic investigation of a high-biomass producing Limnothrix strain isolated from Italian shallow drinking water reservoir.</title>
        <authorList>
            <person name="Simonazzi M."/>
            <person name="Shishido T.K."/>
            <person name="Delbaje E."/>
            <person name="Wahlsten M."/>
            <person name="Fewer D.P."/>
            <person name="Sivonen K."/>
            <person name="Pezzolesi L."/>
            <person name="Pistocchi R."/>
        </authorList>
    </citation>
    <scope>NUCLEOTIDE SEQUENCE [LARGE SCALE GENOMIC DNA]</scope>
    <source>
        <strain evidence="7">LRLZ20PSL1</strain>
    </source>
</reference>
<evidence type="ECO:0000259" key="5">
    <source>
        <dbReference type="Pfam" id="PF01957"/>
    </source>
</evidence>
<evidence type="ECO:0000256" key="2">
    <source>
        <dbReference type="ARBA" id="ARBA00022692"/>
    </source>
</evidence>